<evidence type="ECO:0000256" key="12">
    <source>
        <dbReference type="ARBA" id="ARBA00023157"/>
    </source>
</evidence>
<dbReference type="Pfam" id="PF08276">
    <property type="entry name" value="PAN_2"/>
    <property type="match status" value="1"/>
</dbReference>
<feature type="domain" description="Apple" evidence="22">
    <location>
        <begin position="339"/>
        <end position="424"/>
    </location>
</feature>
<dbReference type="Gene3D" id="3.30.200.20">
    <property type="entry name" value="Phosphorylase Kinase, domain 1"/>
    <property type="match status" value="1"/>
</dbReference>
<accession>A0A6P8DUH0</accession>
<evidence type="ECO:0000256" key="5">
    <source>
        <dbReference type="ARBA" id="ARBA00022692"/>
    </source>
</evidence>
<keyword evidence="23" id="KW-1185">Reference proteome</keyword>
<dbReference type="PANTHER" id="PTHR27002">
    <property type="entry name" value="RECEPTOR-LIKE SERINE/THREONINE-PROTEIN KINASE SD1-8"/>
    <property type="match status" value="1"/>
</dbReference>
<dbReference type="InterPro" id="IPR001480">
    <property type="entry name" value="Bulb-type_lectin_dom"/>
</dbReference>
<evidence type="ECO:0000256" key="14">
    <source>
        <dbReference type="ARBA" id="ARBA00047899"/>
    </source>
</evidence>
<evidence type="ECO:0000259" key="20">
    <source>
        <dbReference type="PROSITE" id="PS50011"/>
    </source>
</evidence>
<keyword evidence="5 18" id="KW-0812">Transmembrane</keyword>
<evidence type="ECO:0000256" key="10">
    <source>
        <dbReference type="ARBA" id="ARBA00022989"/>
    </source>
</evidence>
<comment type="catalytic activity">
    <reaction evidence="15 16">
        <text>L-seryl-[protein] + ATP = O-phospho-L-seryl-[protein] + ADP + H(+)</text>
        <dbReference type="Rhea" id="RHEA:17989"/>
        <dbReference type="Rhea" id="RHEA-COMP:9863"/>
        <dbReference type="Rhea" id="RHEA-COMP:11604"/>
        <dbReference type="ChEBI" id="CHEBI:15378"/>
        <dbReference type="ChEBI" id="CHEBI:29999"/>
        <dbReference type="ChEBI" id="CHEBI:30616"/>
        <dbReference type="ChEBI" id="CHEBI:83421"/>
        <dbReference type="ChEBI" id="CHEBI:456216"/>
        <dbReference type="EC" id="2.7.11.1"/>
    </reaction>
</comment>
<dbReference type="InterPro" id="IPR011009">
    <property type="entry name" value="Kinase-like_dom_sf"/>
</dbReference>
<reference evidence="24" key="2">
    <citation type="submission" date="2025-08" db="UniProtKB">
        <authorList>
            <consortium name="RefSeq"/>
        </authorList>
    </citation>
    <scope>IDENTIFICATION</scope>
    <source>
        <tissue evidence="24">Leaf</tissue>
    </source>
</reference>
<evidence type="ECO:0000256" key="17">
    <source>
        <dbReference type="PROSITE-ProRule" id="PRU10141"/>
    </source>
</evidence>
<evidence type="ECO:0000256" key="16">
    <source>
        <dbReference type="PIRNR" id="PIRNR000641"/>
    </source>
</evidence>
<keyword evidence="7 16" id="KW-0547">Nucleotide-binding</keyword>
<dbReference type="GO" id="GO:0005886">
    <property type="term" value="C:plasma membrane"/>
    <property type="evidence" value="ECO:0007669"/>
    <property type="project" value="UniProtKB-SubCell"/>
</dbReference>
<dbReference type="InterPro" id="IPR021820">
    <property type="entry name" value="S-locus_recpt_kinase_C"/>
</dbReference>
<dbReference type="InterPro" id="IPR000719">
    <property type="entry name" value="Prot_kinase_dom"/>
</dbReference>
<dbReference type="PROSITE" id="PS00107">
    <property type="entry name" value="PROTEIN_KINASE_ATP"/>
    <property type="match status" value="1"/>
</dbReference>
<comment type="catalytic activity">
    <reaction evidence="14 16">
        <text>L-threonyl-[protein] + ATP = O-phospho-L-threonyl-[protein] + ADP + H(+)</text>
        <dbReference type="Rhea" id="RHEA:46608"/>
        <dbReference type="Rhea" id="RHEA-COMP:11060"/>
        <dbReference type="Rhea" id="RHEA-COMP:11605"/>
        <dbReference type="ChEBI" id="CHEBI:15378"/>
        <dbReference type="ChEBI" id="CHEBI:30013"/>
        <dbReference type="ChEBI" id="CHEBI:30616"/>
        <dbReference type="ChEBI" id="CHEBI:61977"/>
        <dbReference type="ChEBI" id="CHEBI:456216"/>
        <dbReference type="EC" id="2.7.11.1"/>
    </reaction>
</comment>
<dbReference type="InterPro" id="IPR036426">
    <property type="entry name" value="Bulb-type_lectin_dom_sf"/>
</dbReference>
<dbReference type="RefSeq" id="XP_031395823.1">
    <property type="nucleotide sequence ID" value="XM_031539963.1"/>
</dbReference>
<evidence type="ECO:0000313" key="24">
    <source>
        <dbReference type="RefSeq" id="XP_031395823.1"/>
    </source>
</evidence>
<keyword evidence="10 18" id="KW-1133">Transmembrane helix</keyword>
<keyword evidence="8 16" id="KW-0418">Kinase</keyword>
<dbReference type="Pfam" id="PF01453">
    <property type="entry name" value="B_lectin"/>
    <property type="match status" value="1"/>
</dbReference>
<dbReference type="Pfam" id="PF11883">
    <property type="entry name" value="DUF3403"/>
    <property type="match status" value="1"/>
</dbReference>
<dbReference type="FunFam" id="3.30.200.20:FF:000195">
    <property type="entry name" value="G-type lectin S-receptor-like serine/threonine-protein kinase"/>
    <property type="match status" value="1"/>
</dbReference>
<evidence type="ECO:0000256" key="7">
    <source>
        <dbReference type="ARBA" id="ARBA00022741"/>
    </source>
</evidence>
<dbReference type="EC" id="2.7.11.1" evidence="16"/>
<dbReference type="SUPFAM" id="SSF56112">
    <property type="entry name" value="Protein kinase-like (PK-like)"/>
    <property type="match status" value="1"/>
</dbReference>
<dbReference type="InterPro" id="IPR003609">
    <property type="entry name" value="Pan_app"/>
</dbReference>
<keyword evidence="3 16" id="KW-0723">Serine/threonine-protein kinase</keyword>
<dbReference type="Pfam" id="PF00954">
    <property type="entry name" value="S_locus_glycop"/>
    <property type="match status" value="1"/>
</dbReference>
<keyword evidence="4 16" id="KW-0808">Transferase</keyword>
<dbReference type="CDD" id="cd01098">
    <property type="entry name" value="PAN_AP_plant"/>
    <property type="match status" value="1"/>
</dbReference>
<evidence type="ECO:0000256" key="9">
    <source>
        <dbReference type="ARBA" id="ARBA00022840"/>
    </source>
</evidence>
<dbReference type="Gene3D" id="1.10.510.10">
    <property type="entry name" value="Transferase(Phosphotransferase) domain 1"/>
    <property type="match status" value="1"/>
</dbReference>
<keyword evidence="2" id="KW-1003">Cell membrane</keyword>
<feature type="binding site" evidence="17">
    <location>
        <position position="535"/>
    </location>
    <ligand>
        <name>ATP</name>
        <dbReference type="ChEBI" id="CHEBI:30616"/>
    </ligand>
</feature>
<dbReference type="GO" id="GO:0005524">
    <property type="term" value="F:ATP binding"/>
    <property type="evidence" value="ECO:0007669"/>
    <property type="project" value="UniProtKB-UniRule"/>
</dbReference>
<keyword evidence="9 16" id="KW-0067">ATP-binding</keyword>
<feature type="domain" description="Bulb-type lectin" evidence="21">
    <location>
        <begin position="28"/>
        <end position="150"/>
    </location>
</feature>
<evidence type="ECO:0000256" key="11">
    <source>
        <dbReference type="ARBA" id="ARBA00023136"/>
    </source>
</evidence>
<evidence type="ECO:0000256" key="4">
    <source>
        <dbReference type="ARBA" id="ARBA00022679"/>
    </source>
</evidence>
<dbReference type="InterPro" id="IPR017441">
    <property type="entry name" value="Protein_kinase_ATP_BS"/>
</dbReference>
<evidence type="ECO:0000256" key="19">
    <source>
        <dbReference type="SAM" id="SignalP"/>
    </source>
</evidence>
<evidence type="ECO:0000256" key="2">
    <source>
        <dbReference type="ARBA" id="ARBA00022475"/>
    </source>
</evidence>
<dbReference type="FunFam" id="1.10.510.10:FF:000467">
    <property type="entry name" value="Liguleless narrow1"/>
    <property type="match status" value="1"/>
</dbReference>
<dbReference type="SMART" id="SM00108">
    <property type="entry name" value="B_lectin"/>
    <property type="match status" value="1"/>
</dbReference>
<dbReference type="CDD" id="cd00028">
    <property type="entry name" value="B_lectin"/>
    <property type="match status" value="1"/>
</dbReference>
<keyword evidence="11 18" id="KW-0472">Membrane</keyword>
<dbReference type="InterPro" id="IPR024171">
    <property type="entry name" value="SRK-like_kinase"/>
</dbReference>
<proteinExistence type="inferred from homology"/>
<organism evidence="23 24">
    <name type="scientific">Punica granatum</name>
    <name type="common">Pomegranate</name>
    <dbReference type="NCBI Taxonomy" id="22663"/>
    <lineage>
        <taxon>Eukaryota</taxon>
        <taxon>Viridiplantae</taxon>
        <taxon>Streptophyta</taxon>
        <taxon>Embryophyta</taxon>
        <taxon>Tracheophyta</taxon>
        <taxon>Spermatophyta</taxon>
        <taxon>Magnoliopsida</taxon>
        <taxon>eudicotyledons</taxon>
        <taxon>Gunneridae</taxon>
        <taxon>Pentapetalae</taxon>
        <taxon>rosids</taxon>
        <taxon>malvids</taxon>
        <taxon>Myrtales</taxon>
        <taxon>Lythraceae</taxon>
        <taxon>Punica</taxon>
    </lineage>
</organism>
<feature type="transmembrane region" description="Helical" evidence="18">
    <location>
        <begin position="438"/>
        <end position="460"/>
    </location>
</feature>
<evidence type="ECO:0000256" key="13">
    <source>
        <dbReference type="ARBA" id="ARBA00023180"/>
    </source>
</evidence>
<feature type="domain" description="Protein kinase" evidence="20">
    <location>
        <begin position="507"/>
        <end position="795"/>
    </location>
</feature>
<dbReference type="SUPFAM" id="SSF51110">
    <property type="entry name" value="alpha-D-mannose-specific plant lectins"/>
    <property type="match status" value="1"/>
</dbReference>
<protein>
    <recommendedName>
        <fullName evidence="16">Receptor-like serine/threonine-protein kinase</fullName>
        <ecNumber evidence="16">2.7.11.1</ecNumber>
    </recommendedName>
</protein>
<reference evidence="23" key="1">
    <citation type="journal article" date="2020" name="Plant Biotechnol. J.">
        <title>The pomegranate (Punica granatum L.) draft genome dissects genetic divergence between soft- and hard-seeded cultivars.</title>
        <authorList>
            <person name="Luo X."/>
            <person name="Li H."/>
            <person name="Wu Z."/>
            <person name="Yao W."/>
            <person name="Zhao P."/>
            <person name="Cao D."/>
            <person name="Yu H."/>
            <person name="Li K."/>
            <person name="Poudel K."/>
            <person name="Zhao D."/>
            <person name="Zhang F."/>
            <person name="Xia X."/>
            <person name="Chen L."/>
            <person name="Wang Q."/>
            <person name="Jing D."/>
            <person name="Cao S."/>
        </authorList>
    </citation>
    <scope>NUCLEOTIDE SEQUENCE [LARGE SCALE GENOMIC DNA]</scope>
    <source>
        <strain evidence="23">cv. Tunisia</strain>
    </source>
</reference>
<dbReference type="PANTHER" id="PTHR27002:SF1082">
    <property type="entry name" value="OS06G0693000 PROTEIN"/>
    <property type="match status" value="1"/>
</dbReference>
<evidence type="ECO:0000256" key="18">
    <source>
        <dbReference type="SAM" id="Phobius"/>
    </source>
</evidence>
<feature type="chain" id="PRO_5028124990" description="Receptor-like serine/threonine-protein kinase" evidence="19">
    <location>
        <begin position="22"/>
        <end position="827"/>
    </location>
</feature>
<feature type="signal peptide" evidence="19">
    <location>
        <begin position="1"/>
        <end position="21"/>
    </location>
</feature>
<dbReference type="GO" id="GO:0048544">
    <property type="term" value="P:recognition of pollen"/>
    <property type="evidence" value="ECO:0007669"/>
    <property type="project" value="InterPro"/>
</dbReference>
<evidence type="ECO:0000313" key="23">
    <source>
        <dbReference type="Proteomes" id="UP000515151"/>
    </source>
</evidence>
<comment type="similarity">
    <text evidence="16">Belongs to the protein kinase superfamily. Ser/Thr protein kinase family.</text>
</comment>
<dbReference type="InterPro" id="IPR001245">
    <property type="entry name" value="Ser-Thr/Tyr_kinase_cat_dom"/>
</dbReference>
<dbReference type="PROSITE" id="PS50927">
    <property type="entry name" value="BULB_LECTIN"/>
    <property type="match status" value="1"/>
</dbReference>
<comment type="subcellular location">
    <subcellularLocation>
        <location evidence="1">Cell membrane</location>
        <topology evidence="1">Single-pass type I membrane protein</topology>
    </subcellularLocation>
</comment>
<dbReference type="CDD" id="cd14066">
    <property type="entry name" value="STKc_IRAK"/>
    <property type="match status" value="1"/>
</dbReference>
<dbReference type="GO" id="GO:0004674">
    <property type="term" value="F:protein serine/threonine kinase activity"/>
    <property type="evidence" value="ECO:0007669"/>
    <property type="project" value="UniProtKB-KW"/>
</dbReference>
<dbReference type="Proteomes" id="UP000515151">
    <property type="component" value="Chromosome 5"/>
</dbReference>
<dbReference type="PROSITE" id="PS50948">
    <property type="entry name" value="PAN"/>
    <property type="match status" value="1"/>
</dbReference>
<evidence type="ECO:0000256" key="1">
    <source>
        <dbReference type="ARBA" id="ARBA00004251"/>
    </source>
</evidence>
<name>A0A6P8DUH0_PUNGR</name>
<dbReference type="PROSITE" id="PS00108">
    <property type="entry name" value="PROTEIN_KINASE_ST"/>
    <property type="match status" value="1"/>
</dbReference>
<dbReference type="GeneID" id="116207108"/>
<evidence type="ECO:0000256" key="15">
    <source>
        <dbReference type="ARBA" id="ARBA00048679"/>
    </source>
</evidence>
<dbReference type="OrthoDB" id="1934880at2759"/>
<dbReference type="Pfam" id="PF07714">
    <property type="entry name" value="PK_Tyr_Ser-Thr"/>
    <property type="match status" value="1"/>
</dbReference>
<evidence type="ECO:0000259" key="22">
    <source>
        <dbReference type="PROSITE" id="PS50948"/>
    </source>
</evidence>
<keyword evidence="13" id="KW-0325">Glycoprotein</keyword>
<gene>
    <name evidence="24" type="primary">LOC116207108</name>
</gene>
<evidence type="ECO:0000256" key="8">
    <source>
        <dbReference type="ARBA" id="ARBA00022777"/>
    </source>
</evidence>
<evidence type="ECO:0000256" key="3">
    <source>
        <dbReference type="ARBA" id="ARBA00022527"/>
    </source>
</evidence>
<dbReference type="FunFam" id="2.90.10.10:FF:000001">
    <property type="entry name" value="G-type lectin S-receptor-like serine/threonine-protein kinase"/>
    <property type="match status" value="1"/>
</dbReference>
<dbReference type="InterPro" id="IPR000858">
    <property type="entry name" value="S_locus_glycoprot_dom"/>
</dbReference>
<sequence>MGMPAGTNFFYLTLLLLSTVAVEFCICRDSISRTELIRDPESIISNSSTFMLGFFSPPNSSERYVGIWYNRVPSSPVIWVANRNRSINDSSGILKLSDDGNLVVQNGQNETLWSSDVSTAGANNTSAQISDSGNLVLRGAQLNTLWQSFEIPSDSFLPNMRISHSHGKTALTSWKSPSDPSIGKFSMGIDPAMSIPEIFIWKEGSPYYRSGPWNGQAFIGVPRMNSVYLQGVRVANDDQGTVYLTYSFANESLLDYFQLNHEGNLVELYWDDGKKRWEIGWLARESECDYYGKCGEFGTCDSKMSPICSCLRGYKPKKLEEWNSGNWTSGCVRSTAQQCERMNTSLNGESGESDGFLKHSNMKVPDSAVWLPEEESKCQTRCLSNCSCRAYAYVSGIGCMVWYLELVDIQKFSENGVDLYIRVAASEIDKNSVSRVKIIVALIVGVIGLAFSGYFMWRWISKSRESGKTRIQRSPIGGLPRDDPKQVKLEDLPLYNFNDIANATNNFSSNNMLGRGGFGQVHRGRFPDGQEIAVKRLSKFSGQGMQEFMNEVLVISRLQHRNLVRLLGCCIEGDERILIYEYMPNKSLDALIFDPMNRGQLNWGKRRNIIAGIARGLLYLHRDSRLRIIHRDLKASNVLLDEDLNPKISDFGMARIFGVNEDQANTRRVVGTYGYMSPEYAMEGRFSEKSDVFSFGVLLLEILSGRRNTSFYLDEQFLNLLGYAWRLWTDDRDGMVNFIDPLIVDADTQPVILKFMHIGLLCVQESTKDRPNMSTVVSMLVSEIVDLPAPNQPAFLNSLMASNMESPQQSQKVCSVNSVTVSIIQAR</sequence>
<dbReference type="Gene3D" id="2.90.10.10">
    <property type="entry name" value="Bulb-type lectin domain"/>
    <property type="match status" value="1"/>
</dbReference>
<evidence type="ECO:0000259" key="21">
    <source>
        <dbReference type="PROSITE" id="PS50927"/>
    </source>
</evidence>
<dbReference type="SMART" id="SM00220">
    <property type="entry name" value="S_TKc"/>
    <property type="match status" value="1"/>
</dbReference>
<dbReference type="AlphaFoldDB" id="A0A6P8DUH0"/>
<dbReference type="PIRSF" id="PIRSF000641">
    <property type="entry name" value="SRK"/>
    <property type="match status" value="1"/>
</dbReference>
<keyword evidence="12" id="KW-1015">Disulfide bond</keyword>
<dbReference type="InterPro" id="IPR008271">
    <property type="entry name" value="Ser/Thr_kinase_AS"/>
</dbReference>
<evidence type="ECO:0000256" key="6">
    <source>
        <dbReference type="ARBA" id="ARBA00022729"/>
    </source>
</evidence>
<keyword evidence="6 19" id="KW-0732">Signal</keyword>
<dbReference type="SMART" id="SM00473">
    <property type="entry name" value="PAN_AP"/>
    <property type="match status" value="1"/>
</dbReference>
<dbReference type="PROSITE" id="PS50011">
    <property type="entry name" value="PROTEIN_KINASE_DOM"/>
    <property type="match status" value="1"/>
</dbReference>